<evidence type="ECO:0000259" key="1">
    <source>
        <dbReference type="Pfam" id="PF00294"/>
    </source>
</evidence>
<feature type="domain" description="Carbohydrate kinase PfkB" evidence="1">
    <location>
        <begin position="153"/>
        <end position="319"/>
    </location>
</feature>
<dbReference type="STRING" id="149040.A0A194WVZ9"/>
<dbReference type="EMBL" id="KQ947425">
    <property type="protein sequence ID" value="KUJ11849.1"/>
    <property type="molecule type" value="Genomic_DNA"/>
</dbReference>
<evidence type="ECO:0000313" key="3">
    <source>
        <dbReference type="Proteomes" id="UP000070700"/>
    </source>
</evidence>
<dbReference type="GeneID" id="28831139"/>
<dbReference type="RefSeq" id="XP_018066204.1">
    <property type="nucleotide sequence ID" value="XM_018221413.1"/>
</dbReference>
<dbReference type="AlphaFoldDB" id="A0A194WVZ9"/>
<keyword evidence="2" id="KW-0808">Transferase</keyword>
<name>A0A194WVZ9_MOLSC</name>
<keyword evidence="2" id="KW-0418">Kinase</keyword>
<gene>
    <name evidence="2" type="ORF">LY89DRAFT_757413</name>
</gene>
<organism evidence="2 3">
    <name type="scientific">Mollisia scopiformis</name>
    <name type="common">Conifer needle endophyte fungus</name>
    <name type="synonym">Phialocephala scopiformis</name>
    <dbReference type="NCBI Taxonomy" id="149040"/>
    <lineage>
        <taxon>Eukaryota</taxon>
        <taxon>Fungi</taxon>
        <taxon>Dikarya</taxon>
        <taxon>Ascomycota</taxon>
        <taxon>Pezizomycotina</taxon>
        <taxon>Leotiomycetes</taxon>
        <taxon>Helotiales</taxon>
        <taxon>Mollisiaceae</taxon>
        <taxon>Mollisia</taxon>
    </lineage>
</organism>
<dbReference type="OrthoDB" id="497927at2759"/>
<dbReference type="SUPFAM" id="SSF53613">
    <property type="entry name" value="Ribokinase-like"/>
    <property type="match status" value="1"/>
</dbReference>
<protein>
    <submittedName>
        <fullName evidence="2">PfkB family kinase</fullName>
    </submittedName>
</protein>
<evidence type="ECO:0000313" key="2">
    <source>
        <dbReference type="EMBL" id="KUJ11849.1"/>
    </source>
</evidence>
<sequence>MGSWFSGPQAPDVVVTFVSLGMVVLDELRFPGKKLISDVMGGSASYGTLGARLFAMNRRSTSIGCLVLAGKDFPEAVEKRLREWNMALVLKKDLKRLSTRGLLEDEDTTFGPKKFRYTTEPLKPLPHDLFASPLLASHTYHFLAAPEDLTRQVSELLELRMQKGIDSRPLLVWEPFPPACQAESLKSILAACSLVDVFSPNHLEITRLFTDADPEEFQPKVLESYAQKFLDHSIGPHGKGCIVIRAAEHGSLSASRAAGCIWSPAFYPTASDLSRIVDPTGAGNAFIGGFATGLQEKRTLDQAAAYGNVAASFALEQIGLPTLEVNDSCS</sequence>
<dbReference type="InParanoid" id="A0A194WVZ9"/>
<dbReference type="Proteomes" id="UP000070700">
    <property type="component" value="Unassembled WGS sequence"/>
</dbReference>
<dbReference type="InterPro" id="IPR011611">
    <property type="entry name" value="PfkB_dom"/>
</dbReference>
<accession>A0A194WVZ9</accession>
<reference evidence="2 3" key="1">
    <citation type="submission" date="2015-10" db="EMBL/GenBank/DDBJ databases">
        <title>Full genome of DAOMC 229536 Phialocephala scopiformis, a fungal endophyte of spruce producing the potent anti-insectan compound rugulosin.</title>
        <authorList>
            <consortium name="DOE Joint Genome Institute"/>
            <person name="Walker A.K."/>
            <person name="Frasz S.L."/>
            <person name="Seifert K.A."/>
            <person name="Miller J.D."/>
            <person name="Mondo S.J."/>
            <person name="Labutti K."/>
            <person name="Lipzen A."/>
            <person name="Dockter R."/>
            <person name="Kennedy M."/>
            <person name="Grigoriev I.V."/>
            <person name="Spatafora J.W."/>
        </authorList>
    </citation>
    <scope>NUCLEOTIDE SEQUENCE [LARGE SCALE GENOMIC DNA]</scope>
    <source>
        <strain evidence="2 3">CBS 120377</strain>
    </source>
</reference>
<dbReference type="PANTHER" id="PTHR47098">
    <property type="entry name" value="PROTEIN MAK32"/>
    <property type="match status" value="1"/>
</dbReference>
<dbReference type="Gene3D" id="3.40.1190.20">
    <property type="match status" value="1"/>
</dbReference>
<dbReference type="PANTHER" id="PTHR47098:SF1">
    <property type="entry name" value="PFKB FAMILY CARBOHYDRATE KINASE SUPERFAMILY (AFU_ORTHOLOGUE AFUA_4G09500)"/>
    <property type="match status" value="1"/>
</dbReference>
<dbReference type="InterPro" id="IPR029056">
    <property type="entry name" value="Ribokinase-like"/>
</dbReference>
<dbReference type="GO" id="GO:0016301">
    <property type="term" value="F:kinase activity"/>
    <property type="evidence" value="ECO:0007669"/>
    <property type="project" value="UniProtKB-KW"/>
</dbReference>
<dbReference type="KEGG" id="psco:LY89DRAFT_757413"/>
<keyword evidence="3" id="KW-1185">Reference proteome</keyword>
<dbReference type="Pfam" id="PF00294">
    <property type="entry name" value="PfkB"/>
    <property type="match status" value="1"/>
</dbReference>
<proteinExistence type="predicted"/>